<reference evidence="1" key="1">
    <citation type="submission" date="2021-06" db="EMBL/GenBank/DDBJ databases">
        <title>Parelaphostrongylus tenuis whole genome reference sequence.</title>
        <authorList>
            <person name="Garwood T.J."/>
            <person name="Larsen P.A."/>
            <person name="Fountain-Jones N.M."/>
            <person name="Garbe J.R."/>
            <person name="Macchietto M.G."/>
            <person name="Kania S.A."/>
            <person name="Gerhold R.W."/>
            <person name="Richards J.E."/>
            <person name="Wolf T.M."/>
        </authorList>
    </citation>
    <scope>NUCLEOTIDE SEQUENCE</scope>
    <source>
        <strain evidence="1">MNPRO001-30</strain>
        <tissue evidence="1">Meninges</tissue>
    </source>
</reference>
<proteinExistence type="predicted"/>
<dbReference type="EMBL" id="JAHQIW010003504">
    <property type="protein sequence ID" value="KAJ1358888.1"/>
    <property type="molecule type" value="Genomic_DNA"/>
</dbReference>
<accession>A0AAD5QNN3</accession>
<dbReference type="Proteomes" id="UP001196413">
    <property type="component" value="Unassembled WGS sequence"/>
</dbReference>
<sequence>MDAQGRRLDDQRVTLFLGLTSRRQTLELIEKLSAYGQTMKVIPLELEAHARKQPRSHESKRIKQFSAIWKRLLRLRQTIRHPSNLIYRKKPRIG</sequence>
<evidence type="ECO:0000313" key="1">
    <source>
        <dbReference type="EMBL" id="KAJ1358888.1"/>
    </source>
</evidence>
<organism evidence="1 2">
    <name type="scientific">Parelaphostrongylus tenuis</name>
    <name type="common">Meningeal worm</name>
    <dbReference type="NCBI Taxonomy" id="148309"/>
    <lineage>
        <taxon>Eukaryota</taxon>
        <taxon>Metazoa</taxon>
        <taxon>Ecdysozoa</taxon>
        <taxon>Nematoda</taxon>
        <taxon>Chromadorea</taxon>
        <taxon>Rhabditida</taxon>
        <taxon>Rhabditina</taxon>
        <taxon>Rhabditomorpha</taxon>
        <taxon>Strongyloidea</taxon>
        <taxon>Metastrongylidae</taxon>
        <taxon>Parelaphostrongylus</taxon>
    </lineage>
</organism>
<keyword evidence="2" id="KW-1185">Reference proteome</keyword>
<gene>
    <name evidence="1" type="ORF">KIN20_017444</name>
</gene>
<name>A0AAD5QNN3_PARTN</name>
<evidence type="ECO:0000313" key="2">
    <source>
        <dbReference type="Proteomes" id="UP001196413"/>
    </source>
</evidence>
<dbReference type="AlphaFoldDB" id="A0AAD5QNN3"/>
<comment type="caution">
    <text evidence="1">The sequence shown here is derived from an EMBL/GenBank/DDBJ whole genome shotgun (WGS) entry which is preliminary data.</text>
</comment>
<protein>
    <submittedName>
        <fullName evidence="1">Uncharacterized protein</fullName>
    </submittedName>
</protein>